<protein>
    <submittedName>
        <fullName evidence="1">Jg27361 protein</fullName>
    </submittedName>
</protein>
<sequence length="100" mass="11265">MVLTTFVEPVAIPASHSDMCFRDVLRLLTLSTCTGTTKQPKSFTKSLLESTVSWIRGCRTTSTPVLERDNVQLHWDRSIITDRTIIANKPDIVIMDRTGE</sequence>
<name>A0A8S4QDS3_9NEOP</name>
<dbReference type="EMBL" id="CAKXAJ010002411">
    <property type="protein sequence ID" value="CAH2208147.1"/>
    <property type="molecule type" value="Genomic_DNA"/>
</dbReference>
<dbReference type="AlphaFoldDB" id="A0A8S4QDS3"/>
<dbReference type="Proteomes" id="UP000838756">
    <property type="component" value="Unassembled WGS sequence"/>
</dbReference>
<dbReference type="OrthoDB" id="2194416at2759"/>
<comment type="caution">
    <text evidence="1">The sequence shown here is derived from an EMBL/GenBank/DDBJ whole genome shotgun (WGS) entry which is preliminary data.</text>
</comment>
<organism evidence="1 2">
    <name type="scientific">Pararge aegeria aegeria</name>
    <dbReference type="NCBI Taxonomy" id="348720"/>
    <lineage>
        <taxon>Eukaryota</taxon>
        <taxon>Metazoa</taxon>
        <taxon>Ecdysozoa</taxon>
        <taxon>Arthropoda</taxon>
        <taxon>Hexapoda</taxon>
        <taxon>Insecta</taxon>
        <taxon>Pterygota</taxon>
        <taxon>Neoptera</taxon>
        <taxon>Endopterygota</taxon>
        <taxon>Lepidoptera</taxon>
        <taxon>Glossata</taxon>
        <taxon>Ditrysia</taxon>
        <taxon>Papilionoidea</taxon>
        <taxon>Nymphalidae</taxon>
        <taxon>Satyrinae</taxon>
        <taxon>Satyrini</taxon>
        <taxon>Parargina</taxon>
        <taxon>Pararge</taxon>
    </lineage>
</organism>
<evidence type="ECO:0000313" key="2">
    <source>
        <dbReference type="Proteomes" id="UP000838756"/>
    </source>
</evidence>
<proteinExistence type="predicted"/>
<gene>
    <name evidence="1" type="primary">jg27361</name>
    <name evidence="1" type="ORF">PAEG_LOCUS763</name>
</gene>
<keyword evidence="2" id="KW-1185">Reference proteome</keyword>
<reference evidence="1" key="1">
    <citation type="submission" date="2022-03" db="EMBL/GenBank/DDBJ databases">
        <authorList>
            <person name="Lindestad O."/>
        </authorList>
    </citation>
    <scope>NUCLEOTIDE SEQUENCE</scope>
</reference>
<evidence type="ECO:0000313" key="1">
    <source>
        <dbReference type="EMBL" id="CAH2208147.1"/>
    </source>
</evidence>
<accession>A0A8S4QDS3</accession>